<organism evidence="2">
    <name type="scientific">Brassica campestris</name>
    <name type="common">Field mustard</name>
    <dbReference type="NCBI Taxonomy" id="3711"/>
    <lineage>
        <taxon>Eukaryota</taxon>
        <taxon>Viridiplantae</taxon>
        <taxon>Streptophyta</taxon>
        <taxon>Embryophyta</taxon>
        <taxon>Tracheophyta</taxon>
        <taxon>Spermatophyta</taxon>
        <taxon>Magnoliopsida</taxon>
        <taxon>eudicotyledons</taxon>
        <taxon>Gunneridae</taxon>
        <taxon>Pentapetalae</taxon>
        <taxon>rosids</taxon>
        <taxon>malvids</taxon>
        <taxon>Brassicales</taxon>
        <taxon>Brassicaceae</taxon>
        <taxon>Brassiceae</taxon>
        <taxon>Brassica</taxon>
    </lineage>
</organism>
<feature type="region of interest" description="Disordered" evidence="1">
    <location>
        <begin position="1"/>
        <end position="34"/>
    </location>
</feature>
<evidence type="ECO:0000256" key="1">
    <source>
        <dbReference type="SAM" id="MobiDB-lite"/>
    </source>
</evidence>
<dbReference type="AlphaFoldDB" id="A0A3P5YUZ5"/>
<accession>A0A3P5YUZ5</accession>
<evidence type="ECO:0000313" key="2">
    <source>
        <dbReference type="EMBL" id="VDC63698.1"/>
    </source>
</evidence>
<name>A0A3P5YUZ5_BRACM</name>
<proteinExistence type="predicted"/>
<reference evidence="2" key="1">
    <citation type="submission" date="2018-11" db="EMBL/GenBank/DDBJ databases">
        <authorList>
            <consortium name="Genoscope - CEA"/>
            <person name="William W."/>
        </authorList>
    </citation>
    <scope>NUCLEOTIDE SEQUENCE</scope>
</reference>
<dbReference type="EMBL" id="LR031568">
    <property type="protein sequence ID" value="VDC63698.1"/>
    <property type="molecule type" value="Genomic_DNA"/>
</dbReference>
<protein>
    <submittedName>
        <fullName evidence="2">Uncharacterized protein</fullName>
    </submittedName>
</protein>
<sequence>MSRGSFSSGSWKRKGRWNQKTGKIRNVSMKRKLC</sequence>
<gene>
    <name evidence="2" type="ORF">BRAA09T41309Z</name>
</gene>
<feature type="compositionally biased region" description="Polar residues" evidence="1">
    <location>
        <begin position="1"/>
        <end position="10"/>
    </location>
</feature>